<gene>
    <name evidence="1" type="ORF">NPIL_196251</name>
</gene>
<evidence type="ECO:0000313" key="1">
    <source>
        <dbReference type="EMBL" id="GFU50455.1"/>
    </source>
</evidence>
<organism evidence="1 2">
    <name type="scientific">Nephila pilipes</name>
    <name type="common">Giant wood spider</name>
    <name type="synonym">Nephila maculata</name>
    <dbReference type="NCBI Taxonomy" id="299642"/>
    <lineage>
        <taxon>Eukaryota</taxon>
        <taxon>Metazoa</taxon>
        <taxon>Ecdysozoa</taxon>
        <taxon>Arthropoda</taxon>
        <taxon>Chelicerata</taxon>
        <taxon>Arachnida</taxon>
        <taxon>Araneae</taxon>
        <taxon>Araneomorphae</taxon>
        <taxon>Entelegynae</taxon>
        <taxon>Araneoidea</taxon>
        <taxon>Nephilidae</taxon>
        <taxon>Nephila</taxon>
    </lineage>
</organism>
<proteinExistence type="predicted"/>
<protein>
    <submittedName>
        <fullName evidence="1">Uncharacterized protein</fullName>
    </submittedName>
</protein>
<dbReference type="OrthoDB" id="7451474at2759"/>
<sequence length="157" mass="17984">MKPRFGSLRPDDMELCAASLCLRTSIGPQIEMIRTFVYQDTFACWHYKHVRALRVTSCLIDDHTYRSATNFRYSLIPRCGSACNLLNISHQKNSVTNGRMRSVDTSQYRVTVGCPIRRGCSTRKVEQELAKMFLQLGIPLMLLSHLFEVNITWCGDC</sequence>
<keyword evidence="2" id="KW-1185">Reference proteome</keyword>
<comment type="caution">
    <text evidence="1">The sequence shown here is derived from an EMBL/GenBank/DDBJ whole genome shotgun (WGS) entry which is preliminary data.</text>
</comment>
<dbReference type="Proteomes" id="UP000887013">
    <property type="component" value="Unassembled WGS sequence"/>
</dbReference>
<dbReference type="AlphaFoldDB" id="A0A8X6R2B5"/>
<evidence type="ECO:0000313" key="2">
    <source>
        <dbReference type="Proteomes" id="UP000887013"/>
    </source>
</evidence>
<accession>A0A8X6R2B5</accession>
<name>A0A8X6R2B5_NEPPI</name>
<dbReference type="EMBL" id="BMAW01037929">
    <property type="protein sequence ID" value="GFU50455.1"/>
    <property type="molecule type" value="Genomic_DNA"/>
</dbReference>
<reference evidence="1" key="1">
    <citation type="submission" date="2020-08" db="EMBL/GenBank/DDBJ databases">
        <title>Multicomponent nature underlies the extraordinary mechanical properties of spider dragline silk.</title>
        <authorList>
            <person name="Kono N."/>
            <person name="Nakamura H."/>
            <person name="Mori M."/>
            <person name="Yoshida Y."/>
            <person name="Ohtoshi R."/>
            <person name="Malay A.D."/>
            <person name="Moran D.A.P."/>
            <person name="Tomita M."/>
            <person name="Numata K."/>
            <person name="Arakawa K."/>
        </authorList>
    </citation>
    <scope>NUCLEOTIDE SEQUENCE</scope>
</reference>